<dbReference type="GO" id="GO:0015213">
    <property type="term" value="F:uridine transmembrane transporter activity"/>
    <property type="evidence" value="ECO:0007669"/>
    <property type="project" value="TreeGrafter"/>
</dbReference>
<sequence>MQTQNRRIAKFSIPDLIRELHHQPMSTTNNSNCLRLSIMMFLQFFAWGSWFATLALAMGSNGLGDSIGGAYESAPLAAIFAPLFLGLIADRLFPSEKVMGVLMLIGGGIMCAIAMIAPEGAEKGPLIVKLMIAYMLCYMPTLGLGNTITFTHLPQEQFPKARVWGTIGWIVAGLALGMAGWSASLNIFWLGAISSLALGVYSFTLPSTPPPAKGTPIDIGSLLMLDAFKLLKKPSFLVFAICSTLICIPLAYYYGQTSAYLGATGFHEAGSAMTLGQMSEIIFMILIPFFFRKLGVKMMLLIGMGCWVARYALFAFGAPDQITWMLLLGVALHGICYDFFFVTGFIYTDKKAPAEVRGQAQSLLVFLTQGLGMFFGFRMAFGGNWPFTDKALPNTYGEYGAAPAGHGPLMENIKTAAGEKATPSFIDSMLGMFGKGYPEGVDSDLVATAMEGWKNYWMFPAGMAAVIFVVFALFFWDKVDTDTDLEEVAKAASPDEESAM</sequence>
<feature type="transmembrane region" description="Helical" evidence="7">
    <location>
        <begin position="456"/>
        <end position="476"/>
    </location>
</feature>
<evidence type="ECO:0000256" key="2">
    <source>
        <dbReference type="ARBA" id="ARBA00022448"/>
    </source>
</evidence>
<feature type="transmembrane region" description="Helical" evidence="7">
    <location>
        <begin position="274"/>
        <end position="291"/>
    </location>
</feature>
<name>A0AAT9FM51_9BACT</name>
<keyword evidence="3" id="KW-1003">Cell membrane</keyword>
<evidence type="ECO:0000256" key="6">
    <source>
        <dbReference type="ARBA" id="ARBA00023136"/>
    </source>
</evidence>
<feature type="transmembrane region" description="Helical" evidence="7">
    <location>
        <begin position="324"/>
        <end position="348"/>
    </location>
</feature>
<feature type="transmembrane region" description="Helical" evidence="7">
    <location>
        <begin position="163"/>
        <end position="181"/>
    </location>
</feature>
<evidence type="ECO:0000256" key="3">
    <source>
        <dbReference type="ARBA" id="ARBA00022475"/>
    </source>
</evidence>
<organism evidence="8">
    <name type="scientific">Oceaniferula spumae</name>
    <dbReference type="NCBI Taxonomy" id="2979115"/>
    <lineage>
        <taxon>Bacteria</taxon>
        <taxon>Pseudomonadati</taxon>
        <taxon>Verrucomicrobiota</taxon>
        <taxon>Verrucomicrobiia</taxon>
        <taxon>Verrucomicrobiales</taxon>
        <taxon>Verrucomicrobiaceae</taxon>
        <taxon>Oceaniferula</taxon>
    </lineage>
</organism>
<dbReference type="GO" id="GO:0015212">
    <property type="term" value="F:cytidine transmembrane transporter activity"/>
    <property type="evidence" value="ECO:0007669"/>
    <property type="project" value="TreeGrafter"/>
</dbReference>
<feature type="transmembrane region" description="Helical" evidence="7">
    <location>
        <begin position="187"/>
        <end position="205"/>
    </location>
</feature>
<evidence type="ECO:0000256" key="1">
    <source>
        <dbReference type="ARBA" id="ARBA00004651"/>
    </source>
</evidence>
<comment type="subcellular location">
    <subcellularLocation>
        <location evidence="1">Cell membrane</location>
        <topology evidence="1">Multi-pass membrane protein</topology>
    </subcellularLocation>
</comment>
<evidence type="ECO:0000256" key="5">
    <source>
        <dbReference type="ARBA" id="ARBA00022989"/>
    </source>
</evidence>
<dbReference type="SUPFAM" id="SSF103473">
    <property type="entry name" value="MFS general substrate transporter"/>
    <property type="match status" value="1"/>
</dbReference>
<dbReference type="CDD" id="cd06177">
    <property type="entry name" value="MFS_NHS"/>
    <property type="match status" value="1"/>
</dbReference>
<feature type="transmembrane region" description="Helical" evidence="7">
    <location>
        <begin position="360"/>
        <end position="381"/>
    </location>
</feature>
<dbReference type="KEGG" id="osu:NT6N_20900"/>
<proteinExistence type="predicted"/>
<dbReference type="GO" id="GO:0005886">
    <property type="term" value="C:plasma membrane"/>
    <property type="evidence" value="ECO:0007669"/>
    <property type="project" value="UniProtKB-SubCell"/>
</dbReference>
<keyword evidence="2" id="KW-0813">Transport</keyword>
<dbReference type="InterPro" id="IPR036259">
    <property type="entry name" value="MFS_trans_sf"/>
</dbReference>
<dbReference type="PANTHER" id="PTHR23522:SF4">
    <property type="entry name" value="NUCLEOSIDE PERMEASE NUPG-RELATED"/>
    <property type="match status" value="1"/>
</dbReference>
<feature type="transmembrane region" description="Helical" evidence="7">
    <location>
        <begin position="101"/>
        <end position="118"/>
    </location>
</feature>
<dbReference type="Gene3D" id="1.20.1250.20">
    <property type="entry name" value="MFS general substrate transporter like domains"/>
    <property type="match status" value="2"/>
</dbReference>
<evidence type="ECO:0000313" key="8">
    <source>
        <dbReference type="EMBL" id="BDS07050.1"/>
    </source>
</evidence>
<dbReference type="PANTHER" id="PTHR23522">
    <property type="entry name" value="BLL5896 PROTEIN"/>
    <property type="match status" value="1"/>
</dbReference>
<evidence type="ECO:0000256" key="4">
    <source>
        <dbReference type="ARBA" id="ARBA00022692"/>
    </source>
</evidence>
<feature type="transmembrane region" description="Helical" evidence="7">
    <location>
        <begin position="70"/>
        <end position="89"/>
    </location>
</feature>
<reference evidence="8" key="1">
    <citation type="submission" date="2024-07" db="EMBL/GenBank/DDBJ databases">
        <title>Complete genome sequence of Verrucomicrobiaceae bacterium NT6N.</title>
        <authorList>
            <person name="Huang C."/>
            <person name="Takami H."/>
            <person name="Hamasaki K."/>
        </authorList>
    </citation>
    <scope>NUCLEOTIDE SEQUENCE</scope>
    <source>
        <strain evidence="8">NT6N</strain>
    </source>
</reference>
<evidence type="ECO:0000256" key="7">
    <source>
        <dbReference type="SAM" id="Phobius"/>
    </source>
</evidence>
<dbReference type="EMBL" id="AP026866">
    <property type="protein sequence ID" value="BDS07050.1"/>
    <property type="molecule type" value="Genomic_DNA"/>
</dbReference>
<dbReference type="Pfam" id="PF03825">
    <property type="entry name" value="Nuc_H_symport"/>
    <property type="match status" value="1"/>
</dbReference>
<keyword evidence="6 7" id="KW-0472">Membrane</keyword>
<feature type="transmembrane region" description="Helical" evidence="7">
    <location>
        <begin position="130"/>
        <end position="151"/>
    </location>
</feature>
<accession>A0AAT9FM51</accession>
<gene>
    <name evidence="8" type="primary">nupG</name>
    <name evidence="8" type="ORF">NT6N_20900</name>
</gene>
<feature type="transmembrane region" description="Helical" evidence="7">
    <location>
        <begin position="33"/>
        <end position="58"/>
    </location>
</feature>
<dbReference type="AlphaFoldDB" id="A0AAT9FM51"/>
<keyword evidence="5 7" id="KW-1133">Transmembrane helix</keyword>
<keyword evidence="4 7" id="KW-0812">Transmembrane</keyword>
<feature type="transmembrane region" description="Helical" evidence="7">
    <location>
        <begin position="236"/>
        <end position="254"/>
    </location>
</feature>
<dbReference type="InterPro" id="IPR004740">
    <property type="entry name" value="Nuc_H_symport"/>
</dbReference>
<protein>
    <submittedName>
        <fullName evidence="8">MFS transporter</fullName>
    </submittedName>
</protein>
<feature type="transmembrane region" description="Helical" evidence="7">
    <location>
        <begin position="298"/>
        <end position="318"/>
    </location>
</feature>